<sequence>MKEVAKMVDEYKNILVAVDGSEQSKKAFDEAINIAKRNKGKLTLATVIDTASFSGTTGGNSIPLMQEVHEKAQKIITDLEHHRVAEETEVHLTSQIIAGNPKREIVELAEKLETDLIVMGATGLGALSLFLVGSTTAYVVNQAPCNVMVVK</sequence>
<organism evidence="4 5">
    <name type="scientific">Enterococcus pseudoavium</name>
    <dbReference type="NCBI Taxonomy" id="44007"/>
    <lineage>
        <taxon>Bacteria</taxon>
        <taxon>Bacillati</taxon>
        <taxon>Bacillota</taxon>
        <taxon>Bacilli</taxon>
        <taxon>Lactobacillales</taxon>
        <taxon>Enterococcaceae</taxon>
        <taxon>Enterococcus</taxon>
    </lineage>
</organism>
<feature type="domain" description="UspA" evidence="3">
    <location>
        <begin position="10"/>
        <end position="151"/>
    </location>
</feature>
<dbReference type="PANTHER" id="PTHR46268:SF6">
    <property type="entry name" value="UNIVERSAL STRESS PROTEIN UP12"/>
    <property type="match status" value="1"/>
</dbReference>
<evidence type="ECO:0000259" key="3">
    <source>
        <dbReference type="Pfam" id="PF00582"/>
    </source>
</evidence>
<dbReference type="Gene3D" id="3.40.50.620">
    <property type="entry name" value="HUPs"/>
    <property type="match status" value="1"/>
</dbReference>
<keyword evidence="2" id="KW-0963">Cytoplasm</keyword>
<evidence type="ECO:0000313" key="4">
    <source>
        <dbReference type="EMBL" id="MDT2769591.1"/>
    </source>
</evidence>
<comment type="similarity">
    <text evidence="1 2">Belongs to the universal stress protein A family.</text>
</comment>
<comment type="caution">
    <text evidence="4">The sequence shown here is derived from an EMBL/GenBank/DDBJ whole genome shotgun (WGS) entry which is preliminary data.</text>
</comment>
<name>A0ABU3FEY0_9ENTE</name>
<dbReference type="PIRSF" id="PIRSF006276">
    <property type="entry name" value="UspA"/>
    <property type="match status" value="1"/>
</dbReference>
<dbReference type="SUPFAM" id="SSF52402">
    <property type="entry name" value="Adenine nucleotide alpha hydrolases-like"/>
    <property type="match status" value="1"/>
</dbReference>
<dbReference type="EMBL" id="JARQAZ010000001">
    <property type="protein sequence ID" value="MDT2769591.1"/>
    <property type="molecule type" value="Genomic_DNA"/>
</dbReference>
<comment type="subcellular location">
    <subcellularLocation>
        <location evidence="2">Cytoplasm</location>
    </subcellularLocation>
</comment>
<dbReference type="PRINTS" id="PR01438">
    <property type="entry name" value="UNVRSLSTRESS"/>
</dbReference>
<evidence type="ECO:0000256" key="1">
    <source>
        <dbReference type="ARBA" id="ARBA00008791"/>
    </source>
</evidence>
<reference evidence="4 5" key="1">
    <citation type="submission" date="2023-03" db="EMBL/GenBank/DDBJ databases">
        <authorList>
            <person name="Shen W."/>
            <person name="Cai J."/>
        </authorList>
    </citation>
    <scope>NUCLEOTIDE SEQUENCE [LARGE SCALE GENOMIC DNA]</scope>
    <source>
        <strain evidence="4 5">Y59</strain>
    </source>
</reference>
<dbReference type="InterPro" id="IPR014729">
    <property type="entry name" value="Rossmann-like_a/b/a_fold"/>
</dbReference>
<dbReference type="Pfam" id="PF00582">
    <property type="entry name" value="Usp"/>
    <property type="match status" value="1"/>
</dbReference>
<evidence type="ECO:0000313" key="5">
    <source>
        <dbReference type="Proteomes" id="UP001269061"/>
    </source>
</evidence>
<dbReference type="InterPro" id="IPR006015">
    <property type="entry name" value="Universal_stress_UspA"/>
</dbReference>
<evidence type="ECO:0000256" key="2">
    <source>
        <dbReference type="PIRNR" id="PIRNR006276"/>
    </source>
</evidence>
<dbReference type="InterPro" id="IPR006016">
    <property type="entry name" value="UspA"/>
</dbReference>
<dbReference type="Proteomes" id="UP001269061">
    <property type="component" value="Unassembled WGS sequence"/>
</dbReference>
<dbReference type="CDD" id="cd00293">
    <property type="entry name" value="USP-like"/>
    <property type="match status" value="1"/>
</dbReference>
<gene>
    <name evidence="4" type="ORF">P7H46_01915</name>
</gene>
<proteinExistence type="inferred from homology"/>
<protein>
    <recommendedName>
        <fullName evidence="2">Universal stress protein</fullName>
    </recommendedName>
</protein>
<accession>A0ABU3FEY0</accession>
<dbReference type="PANTHER" id="PTHR46268">
    <property type="entry name" value="STRESS RESPONSE PROTEIN NHAX"/>
    <property type="match status" value="1"/>
</dbReference>
<keyword evidence="5" id="KW-1185">Reference proteome</keyword>